<dbReference type="InterPro" id="IPR007267">
    <property type="entry name" value="GtrA_DPMS_TM"/>
</dbReference>
<dbReference type="InterPro" id="IPR001173">
    <property type="entry name" value="Glyco_trans_2-like"/>
</dbReference>
<dbReference type="CDD" id="cd04179">
    <property type="entry name" value="DPM_DPG-synthase_like"/>
    <property type="match status" value="1"/>
</dbReference>
<name>A0AA47J110_9LACT</name>
<comment type="subcellular location">
    <subcellularLocation>
        <location evidence="1">Membrane</location>
        <topology evidence="1">Multi-pass membrane protein</topology>
    </subcellularLocation>
</comment>
<dbReference type="GO" id="GO:0000271">
    <property type="term" value="P:polysaccharide biosynthetic process"/>
    <property type="evidence" value="ECO:0007669"/>
    <property type="project" value="InterPro"/>
</dbReference>
<gene>
    <name evidence="8" type="ORF">OZ415_06930</name>
</gene>
<feature type="transmembrane region" description="Helical" evidence="5">
    <location>
        <begin position="293"/>
        <end position="315"/>
    </location>
</feature>
<evidence type="ECO:0000313" key="9">
    <source>
        <dbReference type="Proteomes" id="UP001164714"/>
    </source>
</evidence>
<evidence type="ECO:0000256" key="2">
    <source>
        <dbReference type="ARBA" id="ARBA00022692"/>
    </source>
</evidence>
<dbReference type="InterPro" id="IPR050256">
    <property type="entry name" value="Glycosyltransferase_2"/>
</dbReference>
<sequence>MVNPLIVIPTLEPDQKLIKLLADIREVDQDLSILMIDDGSGDKYQNIFDQAEENFNVQVIHHPKNRGKGAALKTAMAAILVDYPEIDVMVTIDSDGQHSYSDMMKTVELAKHHPDGLVLGTRQFDRNVPLRSKFGNLVTRMIMRITTGIQVSDTQTGLRVIPREFLPQLVEVSGDRFEYETNMLIETRKQGWPIYAQPIQTIYIEDNASSHFRIIKDSIAIYGVVFKYILSSISSFLIDVLLYAVFIHLLNQLNLSAIFIASILSRLISSLFNYYINQKFVFQKSSSYALLKYYSLVILQISLSSLLVFAIHQILKLDEVVGVKILVDTFLFLLSYFVQKTLIFKEK</sequence>
<dbReference type="Proteomes" id="UP001164714">
    <property type="component" value="Chromosome"/>
</dbReference>
<proteinExistence type="predicted"/>
<evidence type="ECO:0000259" key="6">
    <source>
        <dbReference type="Pfam" id="PF00535"/>
    </source>
</evidence>
<dbReference type="PANTHER" id="PTHR48090:SF7">
    <property type="entry name" value="RFBJ PROTEIN"/>
    <property type="match status" value="1"/>
</dbReference>
<keyword evidence="2 5" id="KW-0812">Transmembrane</keyword>
<keyword evidence="4 5" id="KW-0472">Membrane</keyword>
<evidence type="ECO:0000259" key="7">
    <source>
        <dbReference type="Pfam" id="PF04138"/>
    </source>
</evidence>
<dbReference type="RefSeq" id="WP_269104605.1">
    <property type="nucleotide sequence ID" value="NZ_CP114063.1"/>
</dbReference>
<dbReference type="GO" id="GO:0016020">
    <property type="term" value="C:membrane"/>
    <property type="evidence" value="ECO:0007669"/>
    <property type="project" value="UniProtKB-SubCell"/>
</dbReference>
<dbReference type="InterPro" id="IPR029044">
    <property type="entry name" value="Nucleotide-diphossugar_trans"/>
</dbReference>
<dbReference type="AlphaFoldDB" id="A0AA47J110"/>
<evidence type="ECO:0000256" key="4">
    <source>
        <dbReference type="ARBA" id="ARBA00023136"/>
    </source>
</evidence>
<feature type="transmembrane region" description="Helical" evidence="5">
    <location>
        <begin position="219"/>
        <end position="247"/>
    </location>
</feature>
<dbReference type="Pfam" id="PF00535">
    <property type="entry name" value="Glycos_transf_2"/>
    <property type="match status" value="1"/>
</dbReference>
<reference evidence="8" key="1">
    <citation type="submission" date="2022-12" db="EMBL/GenBank/DDBJ databases">
        <title>Whole genome sequence analysis of a duck derived balloon bacteium Aerococcus urinaeequi henan2020.</title>
        <authorList>
            <person name="Zhang H."/>
            <person name="Qiao H.X."/>
            <person name="Bian C.Z."/>
            <person name="Shu J.C."/>
        </authorList>
    </citation>
    <scope>NUCLEOTIDE SEQUENCE</scope>
    <source>
        <strain evidence="8">2020-HN-1</strain>
    </source>
</reference>
<dbReference type="Pfam" id="PF04138">
    <property type="entry name" value="GtrA_DPMS_TM"/>
    <property type="match status" value="1"/>
</dbReference>
<protein>
    <submittedName>
        <fullName evidence="8">Bifunctional glycosyltransferase family 2/GtrA family protein</fullName>
    </submittedName>
</protein>
<evidence type="ECO:0000256" key="5">
    <source>
        <dbReference type="SAM" id="Phobius"/>
    </source>
</evidence>
<accession>A0AA47J110</accession>
<feature type="transmembrane region" description="Helical" evidence="5">
    <location>
        <begin position="253"/>
        <end position="272"/>
    </location>
</feature>
<feature type="transmembrane region" description="Helical" evidence="5">
    <location>
        <begin position="321"/>
        <end position="338"/>
    </location>
</feature>
<evidence type="ECO:0000256" key="1">
    <source>
        <dbReference type="ARBA" id="ARBA00004141"/>
    </source>
</evidence>
<organism evidence="8 9">
    <name type="scientific">Aerococcus urinaeequi</name>
    <dbReference type="NCBI Taxonomy" id="51665"/>
    <lineage>
        <taxon>Bacteria</taxon>
        <taxon>Bacillati</taxon>
        <taxon>Bacillota</taxon>
        <taxon>Bacilli</taxon>
        <taxon>Lactobacillales</taxon>
        <taxon>Aerococcaceae</taxon>
        <taxon>Aerococcus</taxon>
    </lineage>
</organism>
<evidence type="ECO:0000256" key="3">
    <source>
        <dbReference type="ARBA" id="ARBA00022989"/>
    </source>
</evidence>
<feature type="domain" description="Glycosyltransferase 2-like" evidence="6">
    <location>
        <begin position="6"/>
        <end position="163"/>
    </location>
</feature>
<evidence type="ECO:0000313" key="8">
    <source>
        <dbReference type="EMBL" id="WAT23992.1"/>
    </source>
</evidence>
<dbReference type="EMBL" id="CP114063">
    <property type="protein sequence ID" value="WAT23992.1"/>
    <property type="molecule type" value="Genomic_DNA"/>
</dbReference>
<keyword evidence="3 5" id="KW-1133">Transmembrane helix</keyword>
<dbReference type="Gene3D" id="3.90.550.10">
    <property type="entry name" value="Spore Coat Polysaccharide Biosynthesis Protein SpsA, Chain A"/>
    <property type="match status" value="1"/>
</dbReference>
<dbReference type="PANTHER" id="PTHR48090">
    <property type="entry name" value="UNDECAPRENYL-PHOSPHATE 4-DEOXY-4-FORMAMIDO-L-ARABINOSE TRANSFERASE-RELATED"/>
    <property type="match status" value="1"/>
</dbReference>
<dbReference type="SUPFAM" id="SSF53448">
    <property type="entry name" value="Nucleotide-diphospho-sugar transferases"/>
    <property type="match status" value="1"/>
</dbReference>
<feature type="domain" description="GtrA/DPMS transmembrane" evidence="7">
    <location>
        <begin position="227"/>
        <end position="344"/>
    </location>
</feature>